<dbReference type="Proteomes" id="UP001362899">
    <property type="component" value="Unassembled WGS sequence"/>
</dbReference>
<reference evidence="2 3" key="1">
    <citation type="journal article" date="2023" name="Elife">
        <title>Identification of key yeast species and microbe-microbe interactions impacting larval growth of Drosophila in the wild.</title>
        <authorList>
            <person name="Mure A."/>
            <person name="Sugiura Y."/>
            <person name="Maeda R."/>
            <person name="Honda K."/>
            <person name="Sakurai N."/>
            <person name="Takahashi Y."/>
            <person name="Watada M."/>
            <person name="Katoh T."/>
            <person name="Gotoh A."/>
            <person name="Gotoh Y."/>
            <person name="Taniguchi I."/>
            <person name="Nakamura K."/>
            <person name="Hayashi T."/>
            <person name="Katayama T."/>
            <person name="Uemura T."/>
            <person name="Hattori Y."/>
        </authorList>
    </citation>
    <scope>NUCLEOTIDE SEQUENCE [LARGE SCALE GENOMIC DNA]</scope>
    <source>
        <strain evidence="2 3">SB-73</strain>
    </source>
</reference>
<keyword evidence="3" id="KW-1185">Reference proteome</keyword>
<protein>
    <submittedName>
        <fullName evidence="2">Uncharacterized protein</fullName>
    </submittedName>
</protein>
<evidence type="ECO:0000313" key="3">
    <source>
        <dbReference type="Proteomes" id="UP001362899"/>
    </source>
</evidence>
<comment type="similarity">
    <text evidence="1">Belongs to the BLOC1S2 family.</text>
</comment>
<accession>A0AAV5RNM5</accession>
<name>A0AAV5RNM5_STABA</name>
<evidence type="ECO:0000313" key="2">
    <source>
        <dbReference type="EMBL" id="GMM53129.1"/>
    </source>
</evidence>
<dbReference type="InterPro" id="IPR019269">
    <property type="entry name" value="BLOC1_su2"/>
</dbReference>
<dbReference type="AlphaFoldDB" id="A0AAV5RNM5"/>
<dbReference type="EMBL" id="BTGC01000008">
    <property type="protein sequence ID" value="GMM53129.1"/>
    <property type="molecule type" value="Genomic_DNA"/>
</dbReference>
<proteinExistence type="inferred from homology"/>
<organism evidence="2 3">
    <name type="scientific">Starmerella bacillaris</name>
    <name type="common">Yeast</name>
    <name type="synonym">Candida zemplinina</name>
    <dbReference type="NCBI Taxonomy" id="1247836"/>
    <lineage>
        <taxon>Eukaryota</taxon>
        <taxon>Fungi</taxon>
        <taxon>Dikarya</taxon>
        <taxon>Ascomycota</taxon>
        <taxon>Saccharomycotina</taxon>
        <taxon>Dipodascomycetes</taxon>
        <taxon>Dipodascales</taxon>
        <taxon>Trichomonascaceae</taxon>
        <taxon>Starmerella</taxon>
    </lineage>
</organism>
<dbReference type="Pfam" id="PF10046">
    <property type="entry name" value="BLOC1_2"/>
    <property type="match status" value="1"/>
</dbReference>
<sequence length="93" mass="10870">MELNVIAKIEASLQNDSEVYVSHIERLESLLREYTNYYVSMLEMTERAETWAEDYAACRLRLSTIFQQIESLEAAVTEYENVARDIDKLSRSL</sequence>
<evidence type="ECO:0000256" key="1">
    <source>
        <dbReference type="ARBA" id="ARBA00008468"/>
    </source>
</evidence>
<gene>
    <name evidence="2" type="ORF">DASB73_040920</name>
</gene>
<comment type="caution">
    <text evidence="2">The sequence shown here is derived from an EMBL/GenBank/DDBJ whole genome shotgun (WGS) entry which is preliminary data.</text>
</comment>